<dbReference type="Proteomes" id="UP000261540">
    <property type="component" value="Unplaced"/>
</dbReference>
<evidence type="ECO:0000259" key="3">
    <source>
        <dbReference type="SMART" id="SM00892"/>
    </source>
</evidence>
<dbReference type="InterPro" id="IPR020821">
    <property type="entry name" value="ENPP1-3/EXOG-like_nuc-like"/>
</dbReference>
<evidence type="ECO:0000313" key="4">
    <source>
        <dbReference type="Ensembl" id="ENSPKIP00000039102.1"/>
    </source>
</evidence>
<dbReference type="GO" id="GO:0003676">
    <property type="term" value="F:nucleic acid binding"/>
    <property type="evidence" value="ECO:0007669"/>
    <property type="project" value="InterPro"/>
</dbReference>
<evidence type="ECO:0000259" key="2">
    <source>
        <dbReference type="SMART" id="SM00477"/>
    </source>
</evidence>
<dbReference type="Pfam" id="PF01223">
    <property type="entry name" value="Endonuclease_NS"/>
    <property type="match status" value="1"/>
</dbReference>
<dbReference type="STRING" id="1676925.ENSPKIP00000039102"/>
<dbReference type="PANTHER" id="PTHR21472">
    <property type="entry name" value="ENDONUCLEASE DOMAIN-CONTAINING 1 PROTEIN ENDOD1"/>
    <property type="match status" value="1"/>
</dbReference>
<dbReference type="GO" id="GO:0046872">
    <property type="term" value="F:metal ion binding"/>
    <property type="evidence" value="ECO:0007669"/>
    <property type="project" value="InterPro"/>
</dbReference>
<keyword evidence="5" id="KW-1185">Reference proteome</keyword>
<keyword evidence="1" id="KW-0732">Signal</keyword>
<dbReference type="SMART" id="SM00477">
    <property type="entry name" value="NUC"/>
    <property type="match status" value="1"/>
</dbReference>
<feature type="signal peptide" evidence="1">
    <location>
        <begin position="1"/>
        <end position="19"/>
    </location>
</feature>
<dbReference type="InterPro" id="IPR001604">
    <property type="entry name" value="Endo_G_ENPP1-like_dom"/>
</dbReference>
<sequence>MIILTLFIFNLLAEVPIWAKVVDDFDECSKFFYKGKEPQGMDQNGKKICQQYENGGNFYASLYSTFHKIPVYSAYTFDPTCSNHDGEKSGFWFIEPQVKRLSFWGIQTLNKKTSLSGEKSFIIYSLQMNTEIYVYSFNYDRDAIKSKQAVNDDYSNTGYDRGQLNPNGFQCNEGRAATFTLTNSVPMGACFNPVHWKHWEGAVKDILKAQPKGGTAYLVTGTVPSRVTVPTHVWTAVCYKHNVNEELSFSFGYIGLNQPDSRINVKTVPQLNNQLSTLYQISEVKIFIDDCFSEKRKTEDIVILQENPATYDSRTGHV</sequence>
<accession>A0A3B3T7C3</accession>
<dbReference type="SUPFAM" id="SSF54060">
    <property type="entry name" value="His-Me finger endonucleases"/>
    <property type="match status" value="1"/>
</dbReference>
<reference evidence="4" key="2">
    <citation type="submission" date="2025-09" db="UniProtKB">
        <authorList>
            <consortium name="Ensembl"/>
        </authorList>
    </citation>
    <scope>IDENTIFICATION</scope>
</reference>
<feature type="domain" description="DNA/RNA non-specific endonuclease/pyrophosphatase/phosphodiesterase" evidence="3">
    <location>
        <begin position="55"/>
        <end position="287"/>
    </location>
</feature>
<dbReference type="InterPro" id="IPR039015">
    <property type="entry name" value="ENDOD1"/>
</dbReference>
<dbReference type="GO" id="GO:0016787">
    <property type="term" value="F:hydrolase activity"/>
    <property type="evidence" value="ECO:0007669"/>
    <property type="project" value="InterPro"/>
</dbReference>
<organism evidence="4 5">
    <name type="scientific">Paramormyrops kingsleyae</name>
    <dbReference type="NCBI Taxonomy" id="1676925"/>
    <lineage>
        <taxon>Eukaryota</taxon>
        <taxon>Metazoa</taxon>
        <taxon>Chordata</taxon>
        <taxon>Craniata</taxon>
        <taxon>Vertebrata</taxon>
        <taxon>Euteleostomi</taxon>
        <taxon>Actinopterygii</taxon>
        <taxon>Neopterygii</taxon>
        <taxon>Teleostei</taxon>
        <taxon>Osteoglossocephala</taxon>
        <taxon>Osteoglossomorpha</taxon>
        <taxon>Osteoglossiformes</taxon>
        <taxon>Mormyridae</taxon>
        <taxon>Paramormyrops</taxon>
    </lineage>
</organism>
<evidence type="ECO:0000256" key="1">
    <source>
        <dbReference type="SAM" id="SignalP"/>
    </source>
</evidence>
<evidence type="ECO:0000313" key="5">
    <source>
        <dbReference type="Proteomes" id="UP000261540"/>
    </source>
</evidence>
<feature type="domain" description="ENPP1-3/EXOG-like endonuclease/phosphodiesterase" evidence="2">
    <location>
        <begin position="56"/>
        <end position="277"/>
    </location>
</feature>
<proteinExistence type="predicted"/>
<dbReference type="InterPro" id="IPR044929">
    <property type="entry name" value="DNA/RNA_non-sp_Endonuclease_sf"/>
</dbReference>
<dbReference type="InterPro" id="IPR044925">
    <property type="entry name" value="His-Me_finger_sf"/>
</dbReference>
<dbReference type="Gene3D" id="3.40.570.10">
    <property type="entry name" value="Extracellular Endonuclease, subunit A"/>
    <property type="match status" value="1"/>
</dbReference>
<dbReference type="PANTHER" id="PTHR21472:SF21">
    <property type="entry name" value="ENDONUCLEASE DOMAIN-CONTAINING 1 PROTEIN-LIKE-RELATED"/>
    <property type="match status" value="1"/>
</dbReference>
<dbReference type="Ensembl" id="ENSPKIT00000020101.1">
    <property type="protein sequence ID" value="ENSPKIP00000039102.1"/>
    <property type="gene ID" value="ENSPKIG00000016597.1"/>
</dbReference>
<feature type="chain" id="PRO_5017300815" evidence="1">
    <location>
        <begin position="20"/>
        <end position="318"/>
    </location>
</feature>
<dbReference type="AlphaFoldDB" id="A0A3B3T7C3"/>
<name>A0A3B3T7C3_9TELE</name>
<protein>
    <submittedName>
        <fullName evidence="4">Uncharacterized protein</fullName>
    </submittedName>
</protein>
<dbReference type="SMART" id="SM00892">
    <property type="entry name" value="Endonuclease_NS"/>
    <property type="match status" value="1"/>
</dbReference>
<dbReference type="GeneTree" id="ENSGT01030000234592"/>
<reference evidence="4" key="1">
    <citation type="submission" date="2025-08" db="UniProtKB">
        <authorList>
            <consortium name="Ensembl"/>
        </authorList>
    </citation>
    <scope>IDENTIFICATION</scope>
</reference>